<evidence type="ECO:0000259" key="2">
    <source>
        <dbReference type="Pfam" id="PF25583"/>
    </source>
</evidence>
<dbReference type="PROSITE" id="PS52050">
    <property type="entry name" value="WYL"/>
    <property type="match status" value="1"/>
</dbReference>
<evidence type="ECO:0000259" key="1">
    <source>
        <dbReference type="Pfam" id="PF13280"/>
    </source>
</evidence>
<sequence>MADALERITNLVALLMATRSPLTQEQIANELAGQYPVGDAAQRGAFERDKALLREIGVPIESEVLAGSDAGKTAYRIDRGRYELADLHLEADERAALQLAVAAARLADAQFGLLKLGGERSSSPVVMANIPDLPALPVLRESTASRAEVSFDYRGTTRTLHPYSLLLRERYWYVIGHDLGHGEVRTYRVDRIEGSVTVGATHAFERPAGFDPRATFPLDPKLIGDEPTARAQVLVDAPRAEMVVRELGDEAVLSRRPDGAVVVEVPCANLDAFRSWLFGLGAHAEVLSPVDVRDDVVRWVAAMVGPR</sequence>
<dbReference type="Pfam" id="PF25583">
    <property type="entry name" value="WCX"/>
    <property type="match status" value="1"/>
</dbReference>
<name>A0A6J6PTL7_9ZZZZ</name>
<accession>A0A6J6PTL7</accession>
<feature type="domain" description="WYL" evidence="1">
    <location>
        <begin position="135"/>
        <end position="193"/>
    </location>
</feature>
<evidence type="ECO:0000313" key="8">
    <source>
        <dbReference type="EMBL" id="CAB4993517.1"/>
    </source>
</evidence>
<reference evidence="4" key="1">
    <citation type="submission" date="2020-05" db="EMBL/GenBank/DDBJ databases">
        <authorList>
            <person name="Chiriac C."/>
            <person name="Salcher M."/>
            <person name="Ghai R."/>
            <person name="Kavagutti S V."/>
        </authorList>
    </citation>
    <scope>NUCLEOTIDE SEQUENCE</scope>
</reference>
<dbReference type="EMBL" id="CAESGF010000008">
    <property type="protein sequence ID" value="CAB4363934.1"/>
    <property type="molecule type" value="Genomic_DNA"/>
</dbReference>
<evidence type="ECO:0000313" key="4">
    <source>
        <dbReference type="EMBL" id="CAB4701742.1"/>
    </source>
</evidence>
<dbReference type="Pfam" id="PF13280">
    <property type="entry name" value="WYL"/>
    <property type="match status" value="1"/>
</dbReference>
<dbReference type="EMBL" id="CAEZYF010000001">
    <property type="protein sequence ID" value="CAB4701742.1"/>
    <property type="molecule type" value="Genomic_DNA"/>
</dbReference>
<organism evidence="4">
    <name type="scientific">freshwater metagenome</name>
    <dbReference type="NCBI Taxonomy" id="449393"/>
    <lineage>
        <taxon>unclassified sequences</taxon>
        <taxon>metagenomes</taxon>
        <taxon>ecological metagenomes</taxon>
    </lineage>
</organism>
<evidence type="ECO:0000313" key="5">
    <source>
        <dbReference type="EMBL" id="CAB4820353.1"/>
    </source>
</evidence>
<feature type="domain" description="WCX" evidence="2">
    <location>
        <begin position="229"/>
        <end position="304"/>
    </location>
</feature>
<dbReference type="PANTHER" id="PTHR34580">
    <property type="match status" value="1"/>
</dbReference>
<evidence type="ECO:0000313" key="6">
    <source>
        <dbReference type="EMBL" id="CAB4851624.1"/>
    </source>
</evidence>
<dbReference type="EMBL" id="CAFBIY010000088">
    <property type="protein sequence ID" value="CAB4851624.1"/>
    <property type="molecule type" value="Genomic_DNA"/>
</dbReference>
<protein>
    <submittedName>
        <fullName evidence="4">Unannotated protein</fullName>
    </submittedName>
</protein>
<dbReference type="EMBL" id="CAFBMT010000010">
    <property type="protein sequence ID" value="CAB4938080.1"/>
    <property type="molecule type" value="Genomic_DNA"/>
</dbReference>
<evidence type="ECO:0000313" key="7">
    <source>
        <dbReference type="EMBL" id="CAB4938080.1"/>
    </source>
</evidence>
<dbReference type="InterPro" id="IPR026881">
    <property type="entry name" value="WYL_dom"/>
</dbReference>
<dbReference type="InterPro" id="IPR051534">
    <property type="entry name" value="CBASS_pafABC_assoc_protein"/>
</dbReference>
<dbReference type="InterPro" id="IPR057727">
    <property type="entry name" value="WCX_dom"/>
</dbReference>
<proteinExistence type="predicted"/>
<dbReference type="PANTHER" id="PTHR34580:SF1">
    <property type="entry name" value="PROTEIN PAFC"/>
    <property type="match status" value="1"/>
</dbReference>
<dbReference type="EMBL" id="CAFBOL010000040">
    <property type="protein sequence ID" value="CAB4993517.1"/>
    <property type="molecule type" value="Genomic_DNA"/>
</dbReference>
<evidence type="ECO:0000313" key="3">
    <source>
        <dbReference type="EMBL" id="CAB4363934.1"/>
    </source>
</evidence>
<gene>
    <name evidence="4" type="ORF">UFOPK2656_00100</name>
    <name evidence="5" type="ORF">UFOPK3099_01348</name>
    <name evidence="6" type="ORF">UFOPK3267_01623</name>
    <name evidence="7" type="ORF">UFOPK3651_01950</name>
    <name evidence="8" type="ORF">UFOPK3931_01631</name>
    <name evidence="3" type="ORF">UFOPK4189_01704</name>
</gene>
<dbReference type="EMBL" id="CAFAAV010000093">
    <property type="protein sequence ID" value="CAB4820353.1"/>
    <property type="molecule type" value="Genomic_DNA"/>
</dbReference>
<dbReference type="AlphaFoldDB" id="A0A6J6PTL7"/>